<dbReference type="GO" id="GO:0016620">
    <property type="term" value="F:oxidoreductase activity, acting on the aldehyde or oxo group of donors, NAD or NADP as acceptor"/>
    <property type="evidence" value="ECO:0007669"/>
    <property type="project" value="InterPro"/>
</dbReference>
<comment type="caution">
    <text evidence="6">The sequence shown here is derived from an EMBL/GenBank/DDBJ whole genome shotgun (WGS) entry which is preliminary data.</text>
</comment>
<dbReference type="AlphaFoldDB" id="A0A402CM32"/>
<comment type="similarity">
    <text evidence="1 4">Belongs to the aldehyde dehydrogenase family.</text>
</comment>
<keyword evidence="2 4" id="KW-0560">Oxidoreductase</keyword>
<evidence type="ECO:0000313" key="6">
    <source>
        <dbReference type="EMBL" id="GCE44603.1"/>
    </source>
</evidence>
<feature type="domain" description="Aldehyde dehydrogenase" evidence="5">
    <location>
        <begin position="14"/>
        <end position="480"/>
    </location>
</feature>
<evidence type="ECO:0000256" key="3">
    <source>
        <dbReference type="PROSITE-ProRule" id="PRU10007"/>
    </source>
</evidence>
<dbReference type="RefSeq" id="WP_124396166.1">
    <property type="nucleotide sequence ID" value="NZ_BHYM01000099.1"/>
</dbReference>
<name>A0A402CM32_RHOWR</name>
<feature type="active site" evidence="3">
    <location>
        <position position="256"/>
    </location>
</feature>
<dbReference type="FunFam" id="3.40.605.10:FF:000007">
    <property type="entry name" value="NAD/NADP-dependent betaine aldehyde dehydrogenase"/>
    <property type="match status" value="1"/>
</dbReference>
<dbReference type="OrthoDB" id="6882680at2"/>
<protein>
    <submittedName>
        <fullName evidence="6">Aldehyde dehydrogenase</fullName>
    </submittedName>
</protein>
<evidence type="ECO:0000256" key="2">
    <source>
        <dbReference type="ARBA" id="ARBA00023002"/>
    </source>
</evidence>
<dbReference type="InterPro" id="IPR029510">
    <property type="entry name" value="Ald_DH_CS_GLU"/>
</dbReference>
<evidence type="ECO:0000256" key="4">
    <source>
        <dbReference type="RuleBase" id="RU003345"/>
    </source>
</evidence>
<dbReference type="PANTHER" id="PTHR42804:SF1">
    <property type="entry name" value="ALDEHYDE DEHYDROGENASE-RELATED"/>
    <property type="match status" value="1"/>
</dbReference>
<evidence type="ECO:0000259" key="5">
    <source>
        <dbReference type="Pfam" id="PF00171"/>
    </source>
</evidence>
<dbReference type="Gene3D" id="3.40.605.10">
    <property type="entry name" value="Aldehyde Dehydrogenase, Chain A, domain 1"/>
    <property type="match status" value="1"/>
</dbReference>
<dbReference type="PANTHER" id="PTHR42804">
    <property type="entry name" value="ALDEHYDE DEHYDROGENASE"/>
    <property type="match status" value="1"/>
</dbReference>
<dbReference type="Proteomes" id="UP000287519">
    <property type="component" value="Unassembled WGS sequence"/>
</dbReference>
<dbReference type="InterPro" id="IPR015590">
    <property type="entry name" value="Aldehyde_DH_dom"/>
</dbReference>
<sequence length="485" mass="51499">MSTIKSTYINNEWILGRGAPMESVNPATQERIGRFAGSSVDQVSHAVQAARMAFESESWRSCGPTERSKILLNIAEALEQHGEELAQLVTSEVGTPISLSRGMQVANPIEVLRWYAEVALRGPYGSYETELPAYSNPVPSSSILVKKPAGVVAAMTAYNYPINLLAWKLGGALASGCTAVLLPSPRGALTSIRVMEIISQLDLPVGVVNMIVGGPDVGIALSSNKDVDLITFTGSDTVGGKVMSQAAENITETVLELGGKAANIVLPGVDLATAVPASVLRFCRNAGQGCGAWTRILVKREEMSSFVDAAVEYLASLEVGDPSDPDITIGPLISADHLQFVRRSVAEAVERGAKIAFGADDLGIDMPGNFMSPVLLTDVRVDDPICDLELFAPVAVVLPYDSVEEAIRIANTSAYGLNANITGRQEDAMVLARKLRVGTVTINNGSGMRPDAPWGGLGRSGTGRELGDSGFDQFFQVKHIQWPNS</sequence>
<dbReference type="EMBL" id="BHYM01000099">
    <property type="protein sequence ID" value="GCE44603.1"/>
    <property type="molecule type" value="Genomic_DNA"/>
</dbReference>
<organism evidence="6 7">
    <name type="scientific">Rhodococcus wratislaviensis</name>
    <name type="common">Tsukamurella wratislaviensis</name>
    <dbReference type="NCBI Taxonomy" id="44752"/>
    <lineage>
        <taxon>Bacteria</taxon>
        <taxon>Bacillati</taxon>
        <taxon>Actinomycetota</taxon>
        <taxon>Actinomycetes</taxon>
        <taxon>Mycobacteriales</taxon>
        <taxon>Nocardiaceae</taxon>
        <taxon>Rhodococcus</taxon>
    </lineage>
</organism>
<keyword evidence="7" id="KW-1185">Reference proteome</keyword>
<dbReference type="InterPro" id="IPR016161">
    <property type="entry name" value="Ald_DH/histidinol_DH"/>
</dbReference>
<dbReference type="InterPro" id="IPR016162">
    <property type="entry name" value="Ald_DH_N"/>
</dbReference>
<dbReference type="Gene3D" id="3.40.309.10">
    <property type="entry name" value="Aldehyde Dehydrogenase, Chain A, domain 2"/>
    <property type="match status" value="1"/>
</dbReference>
<reference evidence="6 7" key="1">
    <citation type="submission" date="2018-11" db="EMBL/GenBank/DDBJ databases">
        <title>Microbial catabolism of amino acid.</title>
        <authorList>
            <person name="Hibi M."/>
            <person name="Ogawa J."/>
        </authorList>
    </citation>
    <scope>NUCLEOTIDE SEQUENCE [LARGE SCALE GENOMIC DNA]</scope>
    <source>
        <strain evidence="6 7">C31-06</strain>
    </source>
</reference>
<dbReference type="InterPro" id="IPR016163">
    <property type="entry name" value="Ald_DH_C"/>
</dbReference>
<dbReference type="PROSITE" id="PS00687">
    <property type="entry name" value="ALDEHYDE_DEHYDR_GLU"/>
    <property type="match status" value="1"/>
</dbReference>
<accession>A0A402CM32</accession>
<dbReference type="Pfam" id="PF00171">
    <property type="entry name" value="Aldedh"/>
    <property type="match status" value="1"/>
</dbReference>
<evidence type="ECO:0000256" key="1">
    <source>
        <dbReference type="ARBA" id="ARBA00009986"/>
    </source>
</evidence>
<gene>
    <name evidence="6" type="ORF">Rhow_009024</name>
</gene>
<evidence type="ECO:0000313" key="7">
    <source>
        <dbReference type="Proteomes" id="UP000287519"/>
    </source>
</evidence>
<proteinExistence type="inferred from homology"/>
<dbReference type="SUPFAM" id="SSF53720">
    <property type="entry name" value="ALDH-like"/>
    <property type="match status" value="1"/>
</dbReference>